<dbReference type="AlphaFoldDB" id="A0A5P1FS67"/>
<organism evidence="1 2">
    <name type="scientific">Asparagus officinalis</name>
    <name type="common">Garden asparagus</name>
    <dbReference type="NCBI Taxonomy" id="4686"/>
    <lineage>
        <taxon>Eukaryota</taxon>
        <taxon>Viridiplantae</taxon>
        <taxon>Streptophyta</taxon>
        <taxon>Embryophyta</taxon>
        <taxon>Tracheophyta</taxon>
        <taxon>Spermatophyta</taxon>
        <taxon>Magnoliopsida</taxon>
        <taxon>Liliopsida</taxon>
        <taxon>Asparagales</taxon>
        <taxon>Asparagaceae</taxon>
        <taxon>Asparagoideae</taxon>
        <taxon>Asparagus</taxon>
    </lineage>
</organism>
<dbReference type="Proteomes" id="UP000243459">
    <property type="component" value="Chromosome 1"/>
</dbReference>
<dbReference type="Gramene" id="ONK80277">
    <property type="protein sequence ID" value="ONK80277"/>
    <property type="gene ID" value="A4U43_C01F15860"/>
</dbReference>
<accession>A0A5P1FS67</accession>
<evidence type="ECO:0000313" key="2">
    <source>
        <dbReference type="Proteomes" id="UP000243459"/>
    </source>
</evidence>
<protein>
    <submittedName>
        <fullName evidence="1">Uncharacterized protein</fullName>
    </submittedName>
</protein>
<name>A0A5P1FS67_ASPOF</name>
<dbReference type="EMBL" id="CM007381">
    <property type="protein sequence ID" value="ONK80277.1"/>
    <property type="molecule type" value="Genomic_DNA"/>
</dbReference>
<gene>
    <name evidence="1" type="ORF">A4U43_C01F15860</name>
</gene>
<keyword evidence="2" id="KW-1185">Reference proteome</keyword>
<sequence>MSTHLQGKEPVAEGVSIHEEYGWSYPYRVDEIDSKIWDRLQMLLIRSPKVGSRYEKELTLDNRH</sequence>
<reference evidence="2" key="1">
    <citation type="journal article" date="2017" name="Nat. Commun.">
        <title>The asparagus genome sheds light on the origin and evolution of a young Y chromosome.</title>
        <authorList>
            <person name="Harkess A."/>
            <person name="Zhou J."/>
            <person name="Xu C."/>
            <person name="Bowers J.E."/>
            <person name="Van der Hulst R."/>
            <person name="Ayyampalayam S."/>
            <person name="Mercati F."/>
            <person name="Riccardi P."/>
            <person name="McKain M.R."/>
            <person name="Kakrana A."/>
            <person name="Tang H."/>
            <person name="Ray J."/>
            <person name="Groenendijk J."/>
            <person name="Arikit S."/>
            <person name="Mathioni S.M."/>
            <person name="Nakano M."/>
            <person name="Shan H."/>
            <person name="Telgmann-Rauber A."/>
            <person name="Kanno A."/>
            <person name="Yue Z."/>
            <person name="Chen H."/>
            <person name="Li W."/>
            <person name="Chen Y."/>
            <person name="Xu X."/>
            <person name="Zhang Y."/>
            <person name="Luo S."/>
            <person name="Chen H."/>
            <person name="Gao J."/>
            <person name="Mao Z."/>
            <person name="Pires J.C."/>
            <person name="Luo M."/>
            <person name="Kudrna D."/>
            <person name="Wing R.A."/>
            <person name="Meyers B.C."/>
            <person name="Yi K."/>
            <person name="Kong H."/>
            <person name="Lavrijsen P."/>
            <person name="Sunseri F."/>
            <person name="Falavigna A."/>
            <person name="Ye Y."/>
            <person name="Leebens-Mack J.H."/>
            <person name="Chen G."/>
        </authorList>
    </citation>
    <scope>NUCLEOTIDE SEQUENCE [LARGE SCALE GENOMIC DNA]</scope>
    <source>
        <strain evidence="2">cv. DH0086</strain>
    </source>
</reference>
<proteinExistence type="predicted"/>
<evidence type="ECO:0000313" key="1">
    <source>
        <dbReference type="EMBL" id="ONK80277.1"/>
    </source>
</evidence>